<evidence type="ECO:0000256" key="5">
    <source>
        <dbReference type="SAM" id="Phobius"/>
    </source>
</evidence>
<dbReference type="PROSITE" id="PS50885">
    <property type="entry name" value="HAMP"/>
    <property type="match status" value="1"/>
</dbReference>
<evidence type="ECO:0000256" key="3">
    <source>
        <dbReference type="PROSITE-ProRule" id="PRU00284"/>
    </source>
</evidence>
<dbReference type="InterPro" id="IPR003660">
    <property type="entry name" value="HAMP_dom"/>
</dbReference>
<dbReference type="GO" id="GO:0006935">
    <property type="term" value="P:chemotaxis"/>
    <property type="evidence" value="ECO:0007669"/>
    <property type="project" value="UniProtKB-KW"/>
</dbReference>
<dbReference type="Proteomes" id="UP000051681">
    <property type="component" value="Unassembled WGS sequence"/>
</dbReference>
<feature type="domain" description="Methyl-accepting transducer" evidence="6">
    <location>
        <begin position="265"/>
        <end position="480"/>
    </location>
</feature>
<sequence>MRLTVKSQLIFTFVLLATLFAAIGLVSLYEMKRIKTRGEEIVRINFETLHQVDEIAKVQEAIQSEIGTYILIGTKDERAGLKARLKEMAAKQEVLITAAQASASEGTQSFLSEYLVLKEGIEKANKKILQDLLFGAKGKASKRLAAAKTDFQDPMTDLMQRLTAVETEKMYSELSSSQVDYNTARTQISAMIATALLISLIVAWRVIAVQSRGVRAAQALSKRVAAGDLTQLEDHQMKNEFGTLLDTLNQMVTDLRVLVGDVRMGSTHVSAGAAQMSATASDIQCAAQDQTNSAEAVAASITQMGASVEQTADRAEATARAANTAAKGARDSSAAVAQAMTSMAEIVDRINVVQEIARQTDLLALNAAVEAARAGEHGRGFAVVAAEVRKLAERAGEAAVDIAALTSGTVDTAEEARAKLDALVPEIENTAELVTKISTSNTELAAGMSQISDAIERLDHSIQTNNSASEEMSATSEQLAAQAVALNSSISTFCLTEDCKAQKADSDVEALDDTEAEAENTPPQGAAAVAATTMAQGPYPTAKAA</sequence>
<organism evidence="8 9">
    <name type="scientific">Thalassovita mediterranea</name>
    <dbReference type="NCBI Taxonomy" id="340021"/>
    <lineage>
        <taxon>Bacteria</taxon>
        <taxon>Pseudomonadati</taxon>
        <taxon>Pseudomonadota</taxon>
        <taxon>Alphaproteobacteria</taxon>
        <taxon>Rhodobacterales</taxon>
        <taxon>Roseobacteraceae</taxon>
        <taxon>Thalassovita</taxon>
    </lineage>
</organism>
<evidence type="ECO:0000256" key="1">
    <source>
        <dbReference type="ARBA" id="ARBA00022500"/>
    </source>
</evidence>
<dbReference type="Pfam" id="PF12729">
    <property type="entry name" value="4HB_MCP_1"/>
    <property type="match status" value="1"/>
</dbReference>
<dbReference type="Gene3D" id="1.10.287.950">
    <property type="entry name" value="Methyl-accepting chemotaxis protein"/>
    <property type="match status" value="1"/>
</dbReference>
<dbReference type="STRING" id="340021.TM5383_03004"/>
<evidence type="ECO:0000313" key="9">
    <source>
        <dbReference type="Proteomes" id="UP000051681"/>
    </source>
</evidence>
<dbReference type="GO" id="GO:0004888">
    <property type="term" value="F:transmembrane signaling receptor activity"/>
    <property type="evidence" value="ECO:0007669"/>
    <property type="project" value="InterPro"/>
</dbReference>
<dbReference type="PROSITE" id="PS50111">
    <property type="entry name" value="CHEMOTAXIS_TRANSDUC_2"/>
    <property type="match status" value="1"/>
</dbReference>
<dbReference type="SMART" id="SM00283">
    <property type="entry name" value="MA"/>
    <property type="match status" value="1"/>
</dbReference>
<keyword evidence="1" id="KW-0145">Chemotaxis</keyword>
<evidence type="ECO:0000259" key="7">
    <source>
        <dbReference type="PROSITE" id="PS50885"/>
    </source>
</evidence>
<evidence type="ECO:0000256" key="4">
    <source>
        <dbReference type="SAM" id="MobiDB-lite"/>
    </source>
</evidence>
<keyword evidence="5" id="KW-0812">Transmembrane</keyword>
<dbReference type="AlphaFoldDB" id="A0A0P1H740"/>
<dbReference type="Pfam" id="PF00015">
    <property type="entry name" value="MCPsignal"/>
    <property type="match status" value="1"/>
</dbReference>
<feature type="compositionally biased region" description="Acidic residues" evidence="4">
    <location>
        <begin position="507"/>
        <end position="518"/>
    </location>
</feature>
<dbReference type="SUPFAM" id="SSF58104">
    <property type="entry name" value="Methyl-accepting chemotaxis protein (MCP) signaling domain"/>
    <property type="match status" value="1"/>
</dbReference>
<feature type="region of interest" description="Disordered" evidence="4">
    <location>
        <begin position="504"/>
        <end position="545"/>
    </location>
</feature>
<name>A0A0P1H740_9RHOB</name>
<dbReference type="RefSeq" id="WP_058319816.1">
    <property type="nucleotide sequence ID" value="NZ_CYSF01000017.1"/>
</dbReference>
<dbReference type="SMART" id="SM00304">
    <property type="entry name" value="HAMP"/>
    <property type="match status" value="2"/>
</dbReference>
<dbReference type="PANTHER" id="PTHR43531:SF11">
    <property type="entry name" value="METHYL-ACCEPTING CHEMOTAXIS PROTEIN 3"/>
    <property type="match status" value="1"/>
</dbReference>
<protein>
    <submittedName>
        <fullName evidence="8">Ribose and galactose chemoreceptor protein</fullName>
    </submittedName>
</protein>
<evidence type="ECO:0000313" key="8">
    <source>
        <dbReference type="EMBL" id="CUH85766.1"/>
    </source>
</evidence>
<keyword evidence="8" id="KW-0675">Receptor</keyword>
<feature type="compositionally biased region" description="Low complexity" evidence="4">
    <location>
        <begin position="521"/>
        <end position="538"/>
    </location>
</feature>
<evidence type="ECO:0000259" key="6">
    <source>
        <dbReference type="PROSITE" id="PS50111"/>
    </source>
</evidence>
<keyword evidence="9" id="KW-1185">Reference proteome</keyword>
<dbReference type="PRINTS" id="PR00260">
    <property type="entry name" value="CHEMTRNSDUCR"/>
</dbReference>
<evidence type="ECO:0000256" key="2">
    <source>
        <dbReference type="ARBA" id="ARBA00029447"/>
    </source>
</evidence>
<accession>A0A0P1H740</accession>
<keyword evidence="5" id="KW-0472">Membrane</keyword>
<proteinExistence type="inferred from homology"/>
<keyword evidence="5" id="KW-1133">Transmembrane helix</keyword>
<dbReference type="GO" id="GO:0007165">
    <property type="term" value="P:signal transduction"/>
    <property type="evidence" value="ECO:0007669"/>
    <property type="project" value="UniProtKB-KW"/>
</dbReference>
<feature type="domain" description="HAMP" evidence="7">
    <location>
        <begin position="208"/>
        <end position="260"/>
    </location>
</feature>
<comment type="similarity">
    <text evidence="2">Belongs to the methyl-accepting chemotaxis (MCP) protein family.</text>
</comment>
<reference evidence="8 9" key="1">
    <citation type="submission" date="2015-09" db="EMBL/GenBank/DDBJ databases">
        <authorList>
            <consortium name="Swine Surveillance"/>
        </authorList>
    </citation>
    <scope>NUCLEOTIDE SEQUENCE [LARGE SCALE GENOMIC DNA]</scope>
    <source>
        <strain evidence="8 9">CECT 8383</strain>
    </source>
</reference>
<dbReference type="GO" id="GO:0005886">
    <property type="term" value="C:plasma membrane"/>
    <property type="evidence" value="ECO:0007669"/>
    <property type="project" value="TreeGrafter"/>
</dbReference>
<dbReference type="PANTHER" id="PTHR43531">
    <property type="entry name" value="PROTEIN ICFG"/>
    <property type="match status" value="1"/>
</dbReference>
<keyword evidence="3" id="KW-0807">Transducer</keyword>
<dbReference type="InterPro" id="IPR004089">
    <property type="entry name" value="MCPsignal_dom"/>
</dbReference>
<dbReference type="CDD" id="cd06225">
    <property type="entry name" value="HAMP"/>
    <property type="match status" value="1"/>
</dbReference>
<dbReference type="InterPro" id="IPR051310">
    <property type="entry name" value="MCP_chemotaxis"/>
</dbReference>
<dbReference type="EMBL" id="CYSF01000017">
    <property type="protein sequence ID" value="CUH85766.1"/>
    <property type="molecule type" value="Genomic_DNA"/>
</dbReference>
<dbReference type="InterPro" id="IPR004090">
    <property type="entry name" value="Chemotax_Me-accpt_rcpt"/>
</dbReference>
<dbReference type="InterPro" id="IPR024478">
    <property type="entry name" value="HlyB_4HB_MCP"/>
</dbReference>
<feature type="transmembrane region" description="Helical" evidence="5">
    <location>
        <begin position="188"/>
        <end position="207"/>
    </location>
</feature>
<gene>
    <name evidence="8" type="primary">trg_3</name>
    <name evidence="8" type="ORF">TM5383_03004</name>
</gene>